<protein>
    <submittedName>
        <fullName evidence="2">Uncharacterized protein</fullName>
    </submittedName>
</protein>
<evidence type="ECO:0000313" key="3">
    <source>
        <dbReference type="Proteomes" id="UP000634136"/>
    </source>
</evidence>
<evidence type="ECO:0000313" key="2">
    <source>
        <dbReference type="EMBL" id="KAF7829607.1"/>
    </source>
</evidence>
<dbReference type="EMBL" id="JAAIUW010000005">
    <property type="protein sequence ID" value="KAF7829607.1"/>
    <property type="molecule type" value="Genomic_DNA"/>
</dbReference>
<sequence length="34" mass="3679">MAVKVANHATTNNHSIDRTHDKALLGAHPLQCTL</sequence>
<proteinExistence type="predicted"/>
<gene>
    <name evidence="2" type="ORF">G2W53_011940</name>
</gene>
<accession>A0A834TWW9</accession>
<evidence type="ECO:0000256" key="1">
    <source>
        <dbReference type="SAM" id="MobiDB-lite"/>
    </source>
</evidence>
<feature type="region of interest" description="Disordered" evidence="1">
    <location>
        <begin position="1"/>
        <end position="22"/>
    </location>
</feature>
<comment type="caution">
    <text evidence="2">The sequence shown here is derived from an EMBL/GenBank/DDBJ whole genome shotgun (WGS) entry which is preliminary data.</text>
</comment>
<keyword evidence="3" id="KW-1185">Reference proteome</keyword>
<reference evidence="2" key="1">
    <citation type="submission" date="2020-09" db="EMBL/GenBank/DDBJ databases">
        <title>Genome-Enabled Discovery of Anthraquinone Biosynthesis in Senna tora.</title>
        <authorList>
            <person name="Kang S.-H."/>
            <person name="Pandey R.P."/>
            <person name="Lee C.-M."/>
            <person name="Sim J.-S."/>
            <person name="Jeong J.-T."/>
            <person name="Choi B.-S."/>
            <person name="Jung M."/>
            <person name="Ginzburg D."/>
            <person name="Zhao K."/>
            <person name="Won S.Y."/>
            <person name="Oh T.-J."/>
            <person name="Yu Y."/>
            <person name="Kim N.-H."/>
            <person name="Lee O.R."/>
            <person name="Lee T.-H."/>
            <person name="Bashyal P."/>
            <person name="Kim T.-S."/>
            <person name="Lee W.-H."/>
            <person name="Kawkins C."/>
            <person name="Kim C.-K."/>
            <person name="Kim J.S."/>
            <person name="Ahn B.O."/>
            <person name="Rhee S.Y."/>
            <person name="Sohng J.K."/>
        </authorList>
    </citation>
    <scope>NUCLEOTIDE SEQUENCE</scope>
    <source>
        <tissue evidence="2">Leaf</tissue>
    </source>
</reference>
<organism evidence="2 3">
    <name type="scientific">Senna tora</name>
    <dbReference type="NCBI Taxonomy" id="362788"/>
    <lineage>
        <taxon>Eukaryota</taxon>
        <taxon>Viridiplantae</taxon>
        <taxon>Streptophyta</taxon>
        <taxon>Embryophyta</taxon>
        <taxon>Tracheophyta</taxon>
        <taxon>Spermatophyta</taxon>
        <taxon>Magnoliopsida</taxon>
        <taxon>eudicotyledons</taxon>
        <taxon>Gunneridae</taxon>
        <taxon>Pentapetalae</taxon>
        <taxon>rosids</taxon>
        <taxon>fabids</taxon>
        <taxon>Fabales</taxon>
        <taxon>Fabaceae</taxon>
        <taxon>Caesalpinioideae</taxon>
        <taxon>Cassia clade</taxon>
        <taxon>Senna</taxon>
    </lineage>
</organism>
<name>A0A834TWW9_9FABA</name>
<dbReference type="Proteomes" id="UP000634136">
    <property type="component" value="Unassembled WGS sequence"/>
</dbReference>
<dbReference type="AlphaFoldDB" id="A0A834TWW9"/>